<name>A0ABV9YNW0_9PSEU</name>
<evidence type="ECO:0000313" key="2">
    <source>
        <dbReference type="EMBL" id="MFC5063397.1"/>
    </source>
</evidence>
<dbReference type="Proteomes" id="UP001595947">
    <property type="component" value="Unassembled WGS sequence"/>
</dbReference>
<reference evidence="3" key="1">
    <citation type="journal article" date="2019" name="Int. J. Syst. Evol. Microbiol.">
        <title>The Global Catalogue of Microorganisms (GCM) 10K type strain sequencing project: providing services to taxonomists for standard genome sequencing and annotation.</title>
        <authorList>
            <consortium name="The Broad Institute Genomics Platform"/>
            <consortium name="The Broad Institute Genome Sequencing Center for Infectious Disease"/>
            <person name="Wu L."/>
            <person name="Ma J."/>
        </authorList>
    </citation>
    <scope>NUCLEOTIDE SEQUENCE [LARGE SCALE GENOMIC DNA]</scope>
    <source>
        <strain evidence="3">CGMCC 4.7093</strain>
    </source>
</reference>
<accession>A0ABV9YNW0</accession>
<dbReference type="InterPro" id="IPR023286">
    <property type="entry name" value="ABATE_dom_sf"/>
</dbReference>
<gene>
    <name evidence="2" type="ORF">ACFPBZ_14345</name>
</gene>
<feature type="domain" description="Zinc finger CGNR" evidence="1">
    <location>
        <begin position="139"/>
        <end position="181"/>
    </location>
</feature>
<dbReference type="RefSeq" id="WP_378036746.1">
    <property type="nucleotide sequence ID" value="NZ_JBHSIV010000013.1"/>
</dbReference>
<comment type="caution">
    <text evidence="2">The sequence shown here is derived from an EMBL/GenBank/DDBJ whole genome shotgun (WGS) entry which is preliminary data.</text>
</comment>
<evidence type="ECO:0000259" key="1">
    <source>
        <dbReference type="Pfam" id="PF11706"/>
    </source>
</evidence>
<protein>
    <submittedName>
        <fullName evidence="2">CGNR zinc finger domain-containing protein</fullName>
    </submittedName>
</protein>
<dbReference type="PANTHER" id="PTHR35525">
    <property type="entry name" value="BLL6575 PROTEIN"/>
    <property type="match status" value="1"/>
</dbReference>
<dbReference type="Gene3D" id="1.10.3300.10">
    <property type="entry name" value="Jann2411-like domain"/>
    <property type="match status" value="1"/>
</dbReference>
<sequence>MEPPSGSPDLVLAFANTHADGGGRPERFADVDGLRAWLRENGLDEAADDASPADVDGVRHLRDAVVTVLLGHSHDPATDDATVAAAEDDVRRVAARHPLVTSVDRDGARLAPAQPGLPGALGLVLAAMTELALTGSWSRVKACRNPPCHFAFLDRSRNTSGAYCSTACSSQVAMRAYRRRKAGSHD</sequence>
<dbReference type="PANTHER" id="PTHR35525:SF3">
    <property type="entry name" value="BLL6575 PROTEIN"/>
    <property type="match status" value="1"/>
</dbReference>
<evidence type="ECO:0000313" key="3">
    <source>
        <dbReference type="Proteomes" id="UP001595947"/>
    </source>
</evidence>
<keyword evidence="3" id="KW-1185">Reference proteome</keyword>
<dbReference type="SUPFAM" id="SSF160904">
    <property type="entry name" value="Jann2411-like"/>
    <property type="match status" value="1"/>
</dbReference>
<dbReference type="InterPro" id="IPR010852">
    <property type="entry name" value="ABATE"/>
</dbReference>
<proteinExistence type="predicted"/>
<dbReference type="Pfam" id="PF07336">
    <property type="entry name" value="ABATE"/>
    <property type="match status" value="1"/>
</dbReference>
<dbReference type="EMBL" id="JBHSIV010000013">
    <property type="protein sequence ID" value="MFC5063397.1"/>
    <property type="molecule type" value="Genomic_DNA"/>
</dbReference>
<dbReference type="Pfam" id="PF11706">
    <property type="entry name" value="zf-CGNR"/>
    <property type="match status" value="1"/>
</dbReference>
<organism evidence="2 3">
    <name type="scientific">Actinomycetospora atypica</name>
    <dbReference type="NCBI Taxonomy" id="1290095"/>
    <lineage>
        <taxon>Bacteria</taxon>
        <taxon>Bacillati</taxon>
        <taxon>Actinomycetota</taxon>
        <taxon>Actinomycetes</taxon>
        <taxon>Pseudonocardiales</taxon>
        <taxon>Pseudonocardiaceae</taxon>
        <taxon>Actinomycetospora</taxon>
    </lineage>
</organism>
<dbReference type="InterPro" id="IPR021005">
    <property type="entry name" value="Znf_CGNR"/>
</dbReference>